<evidence type="ECO:0000313" key="1">
    <source>
        <dbReference type="EMBL" id="KIK73944.1"/>
    </source>
</evidence>
<dbReference type="AlphaFoldDB" id="A0A0D0C9P8"/>
<accession>A0A0D0C9P8</accession>
<dbReference type="HOGENOM" id="CLU_208180_0_0_1"/>
<proteinExistence type="predicted"/>
<gene>
    <name evidence="2" type="ORF">PAXRUDRAFT_768938</name>
    <name evidence="1" type="ORF">PAXRUDRAFT_792409</name>
</gene>
<dbReference type="Proteomes" id="UP000054538">
    <property type="component" value="Unassembled WGS sequence"/>
</dbReference>
<evidence type="ECO:0000313" key="2">
    <source>
        <dbReference type="EMBL" id="KIK79617.1"/>
    </source>
</evidence>
<sequence length="63" mass="7564">MVTANGKWRRPSKARWRRVNREWKWQKANSMVNCERRTGQWQTANSEQVMVNCKSRTAKVRQG</sequence>
<reference evidence="3" key="2">
    <citation type="submission" date="2015-01" db="EMBL/GenBank/DDBJ databases">
        <title>Evolutionary Origins and Diversification of the Mycorrhizal Mutualists.</title>
        <authorList>
            <consortium name="DOE Joint Genome Institute"/>
            <consortium name="Mycorrhizal Genomics Consortium"/>
            <person name="Kohler A."/>
            <person name="Kuo A."/>
            <person name="Nagy L.G."/>
            <person name="Floudas D."/>
            <person name="Copeland A."/>
            <person name="Barry K.W."/>
            <person name="Cichocki N."/>
            <person name="Veneault-Fourrey C."/>
            <person name="LaButti K."/>
            <person name="Lindquist E.A."/>
            <person name="Lipzen A."/>
            <person name="Lundell T."/>
            <person name="Morin E."/>
            <person name="Murat C."/>
            <person name="Riley R."/>
            <person name="Ohm R."/>
            <person name="Sun H."/>
            <person name="Tunlid A."/>
            <person name="Henrissat B."/>
            <person name="Grigoriev I.V."/>
            <person name="Hibbett D.S."/>
            <person name="Martin F."/>
        </authorList>
    </citation>
    <scope>NUCLEOTIDE SEQUENCE [LARGE SCALE GENOMIC DNA]</scope>
    <source>
        <strain evidence="1 3">Ve08.2h10</strain>
    </source>
</reference>
<keyword evidence="3" id="KW-1185">Reference proteome</keyword>
<reference evidence="2" key="3">
    <citation type="submission" date="2015-02" db="EMBL/GenBank/DDBJ databases">
        <title>Evolutionary Origins and Diversification of the Mycorrhizal Mutualists.</title>
        <authorList>
            <consortium name="DOE Joint Genome Institute"/>
            <consortium name="Mycorrhizal Genomics Consortium"/>
            <person name="Kohler A."/>
            <person name="Kuo A."/>
            <person name="Nagy L.G."/>
            <person name="Floudas D."/>
            <person name="Copeland A."/>
            <person name="Barry K.W."/>
            <person name="Cichocki N."/>
            <person name="Veneault-Fourrey C."/>
            <person name="LaButti K."/>
            <person name="Lindquist E.A."/>
            <person name="Lipzen A."/>
            <person name="Lundell T."/>
            <person name="Morin E."/>
            <person name="Murat C."/>
            <person name="Riley R."/>
            <person name="Ohm R."/>
            <person name="Sun H."/>
            <person name="Tunlid A."/>
            <person name="Henrissat B."/>
            <person name="Grigoriev I.V."/>
            <person name="Hibbett D.S."/>
            <person name="Martin F."/>
        </authorList>
    </citation>
    <scope>NUCLEOTIDE SEQUENCE</scope>
    <source>
        <strain evidence="2">Ve08.2h10</strain>
    </source>
</reference>
<organism evidence="2 3">
    <name type="scientific">Paxillus rubicundulus Ve08.2h10</name>
    <dbReference type="NCBI Taxonomy" id="930991"/>
    <lineage>
        <taxon>Eukaryota</taxon>
        <taxon>Fungi</taxon>
        <taxon>Dikarya</taxon>
        <taxon>Basidiomycota</taxon>
        <taxon>Agaricomycotina</taxon>
        <taxon>Agaricomycetes</taxon>
        <taxon>Agaricomycetidae</taxon>
        <taxon>Boletales</taxon>
        <taxon>Paxilineae</taxon>
        <taxon>Paxillaceae</taxon>
        <taxon>Paxillus</taxon>
    </lineage>
</organism>
<dbReference type="EMBL" id="KN829286">
    <property type="protein sequence ID" value="KIK73944.1"/>
    <property type="molecule type" value="Genomic_DNA"/>
</dbReference>
<reference evidence="2 3" key="1">
    <citation type="submission" date="2014-04" db="EMBL/GenBank/DDBJ databases">
        <authorList>
            <consortium name="DOE Joint Genome Institute"/>
            <person name="Kuo A."/>
            <person name="Kohler A."/>
            <person name="Jargeat P."/>
            <person name="Nagy L.G."/>
            <person name="Floudas D."/>
            <person name="Copeland A."/>
            <person name="Barry K.W."/>
            <person name="Cichocki N."/>
            <person name="Veneault-Fourrey C."/>
            <person name="LaButti K."/>
            <person name="Lindquist E.A."/>
            <person name="Lipzen A."/>
            <person name="Lundell T."/>
            <person name="Morin E."/>
            <person name="Murat C."/>
            <person name="Sun H."/>
            <person name="Tunlid A."/>
            <person name="Henrissat B."/>
            <person name="Grigoriev I.V."/>
            <person name="Hibbett D.S."/>
            <person name="Martin F."/>
            <person name="Nordberg H.P."/>
            <person name="Cantor M.N."/>
            <person name="Hua S.X."/>
        </authorList>
    </citation>
    <scope>NUCLEOTIDE SEQUENCE [LARGE SCALE GENOMIC DNA]</scope>
    <source>
        <strain evidence="2 3">Ve08.2h10</strain>
    </source>
</reference>
<name>A0A0D0C9P8_9AGAM</name>
<evidence type="ECO:0000313" key="3">
    <source>
        <dbReference type="Proteomes" id="UP000054538"/>
    </source>
</evidence>
<feature type="non-terminal residue" evidence="2">
    <location>
        <position position="63"/>
    </location>
</feature>
<dbReference type="EMBL" id="KN826231">
    <property type="protein sequence ID" value="KIK79617.1"/>
    <property type="molecule type" value="Genomic_DNA"/>
</dbReference>
<protein>
    <submittedName>
        <fullName evidence="2">Uncharacterized protein</fullName>
    </submittedName>
</protein>